<feature type="transmembrane region" description="Helical" evidence="13">
    <location>
        <begin position="175"/>
        <end position="198"/>
    </location>
</feature>
<name>A0A1Q2SMZ2_9GAMM</name>
<keyword evidence="9 13" id="KW-1133">Transmembrane helix</keyword>
<keyword evidence="10 13" id="KW-0472">Membrane</keyword>
<evidence type="ECO:0000256" key="4">
    <source>
        <dbReference type="ARBA" id="ARBA00022448"/>
    </source>
</evidence>
<feature type="domain" description="MotA/TolQ/ExbB proton channel" evidence="14">
    <location>
        <begin position="132"/>
        <end position="248"/>
    </location>
</feature>
<keyword evidence="6" id="KW-0997">Cell inner membrane</keyword>
<keyword evidence="8 12" id="KW-0653">Protein transport</keyword>
<evidence type="ECO:0000256" key="11">
    <source>
        <dbReference type="ARBA" id="ARBA00024816"/>
    </source>
</evidence>
<dbReference type="PANTHER" id="PTHR30625">
    <property type="entry name" value="PROTEIN TOLQ"/>
    <property type="match status" value="1"/>
</dbReference>
<evidence type="ECO:0000256" key="13">
    <source>
        <dbReference type="SAM" id="Phobius"/>
    </source>
</evidence>
<proteinExistence type="inferred from homology"/>
<dbReference type="RefSeq" id="WP_096527029.1">
    <property type="nucleotide sequence ID" value="NZ_AP014836.1"/>
</dbReference>
<dbReference type="OrthoDB" id="9805133at2"/>
<evidence type="ECO:0000256" key="12">
    <source>
        <dbReference type="RuleBase" id="RU004057"/>
    </source>
</evidence>
<dbReference type="KEGG" id="ntt:TAO_1113"/>
<evidence type="ECO:0000256" key="8">
    <source>
        <dbReference type="ARBA" id="ARBA00022927"/>
    </source>
</evidence>
<dbReference type="InterPro" id="IPR002898">
    <property type="entry name" value="MotA_ExbB_proton_chnl"/>
</dbReference>
<evidence type="ECO:0000256" key="10">
    <source>
        <dbReference type="ARBA" id="ARBA00023136"/>
    </source>
</evidence>
<dbReference type="GO" id="GO:0005886">
    <property type="term" value="C:plasma membrane"/>
    <property type="evidence" value="ECO:0007669"/>
    <property type="project" value="UniProtKB-SubCell"/>
</dbReference>
<keyword evidence="16" id="KW-1185">Reference proteome</keyword>
<evidence type="ECO:0000256" key="1">
    <source>
        <dbReference type="ARBA" id="ARBA00004429"/>
    </source>
</evidence>
<reference evidence="15 16" key="1">
    <citation type="journal article" date="2017" name="ISME J.">
        <title>An acid-tolerant ammonia-oxidizing ?-proteobacterium from soil.</title>
        <authorList>
            <person name="Hayatsu M."/>
            <person name="Tago K."/>
            <person name="Uchiyama I."/>
            <person name="Toyoda A."/>
            <person name="Wang Y."/>
            <person name="Shimomura Y."/>
            <person name="Okubo T."/>
            <person name="Kurisu F."/>
            <person name="Hirono Y."/>
            <person name="Nonaka K."/>
            <person name="Akiyama H."/>
            <person name="Itoh T."/>
            <person name="Takami H."/>
        </authorList>
    </citation>
    <scope>NUCLEOTIDE SEQUENCE [LARGE SCALE GENOMIC DNA]</scope>
    <source>
        <strain evidence="15 16">TAO100</strain>
    </source>
</reference>
<comment type="similarity">
    <text evidence="12">Belongs to the exbB/tolQ family.</text>
</comment>
<dbReference type="EMBL" id="AP014836">
    <property type="protein sequence ID" value="BAW80483.1"/>
    <property type="molecule type" value="Genomic_DNA"/>
</dbReference>
<protein>
    <recommendedName>
        <fullName evidence="3">Biopolymer transport protein ExbB</fullName>
    </recommendedName>
</protein>
<sequence>MKTIATNIVCTLFYRCYVVWSGFIVFFFQEIFFSKQVFADTSTEVPIIGTATLPYNFSPWGMFLNADPVVKVVIIGLIFASIMTWAIGLAKNLELGTEKRNLQRALEGLNEVSTLTEGIRHLYNGQGVPELFAQALERELYLSSTSFSPEGIKERIALRLGRLEAAVGRDMARGIGILASIGSTAPFVGLFGTVWGIMDSFIGISKAQITSLAVVSPGIAESLLVTAIGLITAVPAVVIYNFFARSVAGYRALLADISSEILQLVSRDLDQRCASGALSTQSQQLLLNMVE</sequence>
<accession>A0A1Q2SMZ2</accession>
<evidence type="ECO:0000256" key="5">
    <source>
        <dbReference type="ARBA" id="ARBA00022475"/>
    </source>
</evidence>
<dbReference type="AlphaFoldDB" id="A0A1Q2SMZ2"/>
<evidence type="ECO:0000259" key="14">
    <source>
        <dbReference type="Pfam" id="PF01618"/>
    </source>
</evidence>
<dbReference type="Pfam" id="PF01618">
    <property type="entry name" value="MotA_ExbB"/>
    <property type="match status" value="1"/>
</dbReference>
<comment type="subunit">
    <text evidence="2">The accessory proteins ExbB and ExbD seem to form a complex with TonB.</text>
</comment>
<dbReference type="GO" id="GO:0017038">
    <property type="term" value="P:protein import"/>
    <property type="evidence" value="ECO:0007669"/>
    <property type="project" value="TreeGrafter"/>
</dbReference>
<feature type="transmembrane region" description="Helical" evidence="13">
    <location>
        <begin position="218"/>
        <end position="243"/>
    </location>
</feature>
<keyword evidence="7 13" id="KW-0812">Transmembrane</keyword>
<evidence type="ECO:0000256" key="3">
    <source>
        <dbReference type="ARBA" id="ARBA00022093"/>
    </source>
</evidence>
<keyword evidence="5" id="KW-1003">Cell membrane</keyword>
<organism evidence="15 16">
    <name type="scientific">Candidatus Nitrosoglobus terrae</name>
    <dbReference type="NCBI Taxonomy" id="1630141"/>
    <lineage>
        <taxon>Bacteria</taxon>
        <taxon>Pseudomonadati</taxon>
        <taxon>Pseudomonadota</taxon>
        <taxon>Gammaproteobacteria</taxon>
        <taxon>Chromatiales</taxon>
        <taxon>Chromatiaceae</taxon>
        <taxon>Candidatus Nitrosoglobus</taxon>
    </lineage>
</organism>
<dbReference type="InterPro" id="IPR050790">
    <property type="entry name" value="ExbB/TolQ_transport"/>
</dbReference>
<evidence type="ECO:0000256" key="9">
    <source>
        <dbReference type="ARBA" id="ARBA00022989"/>
    </source>
</evidence>
<evidence type="ECO:0000313" key="16">
    <source>
        <dbReference type="Proteomes" id="UP000243679"/>
    </source>
</evidence>
<feature type="transmembrane region" description="Helical" evidence="13">
    <location>
        <begin position="12"/>
        <end position="33"/>
    </location>
</feature>
<dbReference type="NCBIfam" id="TIGR02797">
    <property type="entry name" value="exbB"/>
    <property type="match status" value="1"/>
</dbReference>
<dbReference type="Proteomes" id="UP000243679">
    <property type="component" value="Chromosome"/>
</dbReference>
<evidence type="ECO:0000256" key="2">
    <source>
        <dbReference type="ARBA" id="ARBA00011471"/>
    </source>
</evidence>
<evidence type="ECO:0000313" key="15">
    <source>
        <dbReference type="EMBL" id="BAW80483.1"/>
    </source>
</evidence>
<evidence type="ECO:0000256" key="7">
    <source>
        <dbReference type="ARBA" id="ARBA00022692"/>
    </source>
</evidence>
<evidence type="ECO:0000256" key="6">
    <source>
        <dbReference type="ARBA" id="ARBA00022519"/>
    </source>
</evidence>
<keyword evidence="4 12" id="KW-0813">Transport</keyword>
<comment type="function">
    <text evidence="11">Involved in the TonB-dependent energy-dependent transport of various receptor-bound substrates. Protects ExbD from proteolytic degradation and functionally stabilizes TonB.</text>
</comment>
<dbReference type="InterPro" id="IPR014164">
    <property type="entry name" value="TonB_ExbB_1"/>
</dbReference>
<comment type="subcellular location">
    <subcellularLocation>
        <location evidence="1">Cell inner membrane</location>
        <topology evidence="1">Multi-pass membrane protein</topology>
    </subcellularLocation>
    <subcellularLocation>
        <location evidence="12">Membrane</location>
        <topology evidence="12">Multi-pass membrane protein</topology>
    </subcellularLocation>
</comment>
<dbReference type="GO" id="GO:0022857">
    <property type="term" value="F:transmembrane transporter activity"/>
    <property type="evidence" value="ECO:0007669"/>
    <property type="project" value="InterPro"/>
</dbReference>
<feature type="transmembrane region" description="Helical" evidence="13">
    <location>
        <begin position="69"/>
        <end position="90"/>
    </location>
</feature>
<dbReference type="PANTHER" id="PTHR30625:SF16">
    <property type="entry name" value="BIOPOLYMER TRANSPORT PROTEIN EXBB"/>
    <property type="match status" value="1"/>
</dbReference>
<gene>
    <name evidence="15" type="ORF">TAO_1113</name>
</gene>